<protein>
    <submittedName>
        <fullName evidence="5">UDP-N-acetylmuramoyl-tripeptide--D-alanyl-D-alanine ligase</fullName>
    </submittedName>
</protein>
<keyword evidence="2" id="KW-0547">Nucleotide-binding</keyword>
<evidence type="ECO:0000256" key="3">
    <source>
        <dbReference type="ARBA" id="ARBA00022840"/>
    </source>
</evidence>
<keyword evidence="1 5" id="KW-0436">Ligase</keyword>
<proteinExistence type="predicted"/>
<name>K1RPT5_9ZZZZ</name>
<sequence length="96" mass="10570">MDITAIHQIFLTCTSVTTDSRNCPQGSLFIALKGESFNGNAFAARALESGSAYAIVDEEAYAPEGDTRYIVVENSLKTLQQLANYHRRQMRTPIIG</sequence>
<dbReference type="AlphaFoldDB" id="K1RPT5"/>
<dbReference type="PANTHER" id="PTHR43024:SF1">
    <property type="entry name" value="UDP-N-ACETYLMURAMOYL-TRIPEPTIDE--D-ALANYL-D-ALANINE LIGASE"/>
    <property type="match status" value="1"/>
</dbReference>
<organism evidence="5">
    <name type="scientific">human gut metagenome</name>
    <dbReference type="NCBI Taxonomy" id="408170"/>
    <lineage>
        <taxon>unclassified sequences</taxon>
        <taxon>metagenomes</taxon>
        <taxon>organismal metagenomes</taxon>
    </lineage>
</organism>
<reference evidence="5" key="1">
    <citation type="journal article" date="2013" name="Environ. Microbiol.">
        <title>Microbiota from the distal guts of lean and obese adolescents exhibit partial functional redundancy besides clear differences in community structure.</title>
        <authorList>
            <person name="Ferrer M."/>
            <person name="Ruiz A."/>
            <person name="Lanza F."/>
            <person name="Haange S.B."/>
            <person name="Oberbach A."/>
            <person name="Till H."/>
            <person name="Bargiela R."/>
            <person name="Campoy C."/>
            <person name="Segura M.T."/>
            <person name="Richter M."/>
            <person name="von Bergen M."/>
            <person name="Seifert J."/>
            <person name="Suarez A."/>
        </authorList>
    </citation>
    <scope>NUCLEOTIDE SEQUENCE</scope>
</reference>
<accession>K1RPT5</accession>
<gene>
    <name evidence="5" type="ORF">LEA_19389</name>
</gene>
<evidence type="ECO:0000256" key="2">
    <source>
        <dbReference type="ARBA" id="ARBA00022741"/>
    </source>
</evidence>
<dbReference type="GO" id="GO:0005524">
    <property type="term" value="F:ATP binding"/>
    <property type="evidence" value="ECO:0007669"/>
    <property type="project" value="UniProtKB-KW"/>
</dbReference>
<keyword evidence="3" id="KW-0067">ATP-binding</keyword>
<feature type="domain" description="Mur ligase N-terminal catalytic" evidence="4">
    <location>
        <begin position="14"/>
        <end position="86"/>
    </location>
</feature>
<evidence type="ECO:0000259" key="4">
    <source>
        <dbReference type="Pfam" id="PF01225"/>
    </source>
</evidence>
<feature type="non-terminal residue" evidence="5">
    <location>
        <position position="96"/>
    </location>
</feature>
<dbReference type="EMBL" id="AJWY01013335">
    <property type="protein sequence ID" value="EKC47403.1"/>
    <property type="molecule type" value="Genomic_DNA"/>
</dbReference>
<dbReference type="Pfam" id="PF01225">
    <property type="entry name" value="Mur_ligase"/>
    <property type="match status" value="1"/>
</dbReference>
<dbReference type="PANTHER" id="PTHR43024">
    <property type="entry name" value="UDP-N-ACETYLMURAMOYL-TRIPEPTIDE--D-ALANYL-D-ALANINE LIGASE"/>
    <property type="match status" value="1"/>
</dbReference>
<comment type="caution">
    <text evidence="5">The sequence shown here is derived from an EMBL/GenBank/DDBJ whole genome shotgun (WGS) entry which is preliminary data.</text>
</comment>
<dbReference type="InterPro" id="IPR035911">
    <property type="entry name" value="MurE/MurF_N"/>
</dbReference>
<dbReference type="SUPFAM" id="SSF63418">
    <property type="entry name" value="MurE/MurF N-terminal domain"/>
    <property type="match status" value="1"/>
</dbReference>
<dbReference type="Gene3D" id="3.40.1390.10">
    <property type="entry name" value="MurE/MurF, N-terminal domain"/>
    <property type="match status" value="1"/>
</dbReference>
<dbReference type="InterPro" id="IPR051046">
    <property type="entry name" value="MurCDEF_CellWall_CoF430Synth"/>
</dbReference>
<dbReference type="InterPro" id="IPR000713">
    <property type="entry name" value="Mur_ligase_N"/>
</dbReference>
<evidence type="ECO:0000256" key="1">
    <source>
        <dbReference type="ARBA" id="ARBA00022598"/>
    </source>
</evidence>
<evidence type="ECO:0000313" key="5">
    <source>
        <dbReference type="EMBL" id="EKC47403.1"/>
    </source>
</evidence>
<dbReference type="GO" id="GO:0016881">
    <property type="term" value="F:acid-amino acid ligase activity"/>
    <property type="evidence" value="ECO:0007669"/>
    <property type="project" value="InterPro"/>
</dbReference>